<keyword evidence="15" id="KW-1185">Reference proteome</keyword>
<dbReference type="GO" id="GO:0005634">
    <property type="term" value="C:nucleus"/>
    <property type="evidence" value="ECO:0007669"/>
    <property type="project" value="UniProtKB-SubCell"/>
</dbReference>
<dbReference type="Pfam" id="PF00250">
    <property type="entry name" value="Forkhead"/>
    <property type="match status" value="1"/>
</dbReference>
<keyword evidence="4" id="KW-0805">Transcription regulation</keyword>
<evidence type="ECO:0000256" key="10">
    <source>
        <dbReference type="ARBA" id="ARBA00077003"/>
    </source>
</evidence>
<feature type="domain" description="Fork-head" evidence="13">
    <location>
        <begin position="386"/>
        <end position="478"/>
    </location>
</feature>
<evidence type="ECO:0000256" key="3">
    <source>
        <dbReference type="ARBA" id="ARBA00022490"/>
    </source>
</evidence>
<sequence>MARASPYRTAIIDCLRRGMTNSDIVKKLKVPRMLVHRTAVRYQRLGTPDDFSRSGRPITVTTPAVVKAVRERIRRNPERSIRKMAKEFKMCHGSMEIVVNRKLDFHSYRMQKAAFLTKKNQLLRKQKARQLLLGTRSGTHLRTIFSDEKIFTIEANKNGQNNRIIATDFETACKNGKIINKTSHPASVMVFGAICADGKMPLIFVDPGAKVNQFYYREKILEAGVLPWARSHFGNHPYIFQQDGAPAHRAKDTQKWCKDNFPEFISAAEWPASSPDLNPLDYAIWGYLTQKVSTKNYSSLKALKDALVKAWEDLQPEYLRVVVDAFPKRLRAVIEADGTAKMNGFTISNLCPEASGRLSLDSRISTGLLGSNSSTVSPESSDPNKRPAYSYNALIAMAIQNSPFKALRLSEIYAYISNNFPYYKMENGGWQNSIRHNLSLRKEFYKVQTTDGKGSFWAMNTQLGSEVYIGKECGSLRRTKNGKHRKYSKRSDTVNNSNPIPQIPNFTPSPLLATPFPLFFYLSQAYAQNPNLLLPKFPTFQTCRHQNETISNQKK</sequence>
<dbReference type="Gene3D" id="3.30.420.10">
    <property type="entry name" value="Ribonuclease H-like superfamily/Ribonuclease H"/>
    <property type="match status" value="1"/>
</dbReference>
<dbReference type="AlphaFoldDB" id="A0A2G5TZ20"/>
<dbReference type="PROSITE" id="PS50039">
    <property type="entry name" value="FORK_HEAD_3"/>
    <property type="match status" value="1"/>
</dbReference>
<protein>
    <recommendedName>
        <fullName evidence="9">Forkhead box protein pes-1</fullName>
    </recommendedName>
    <alternativeName>
        <fullName evidence="10">Pattern expression site 1</fullName>
    </alternativeName>
</protein>
<dbReference type="OrthoDB" id="7951431at2759"/>
<evidence type="ECO:0000256" key="4">
    <source>
        <dbReference type="ARBA" id="ARBA00023015"/>
    </source>
</evidence>
<name>A0A2G5TZ20_9PELO</name>
<comment type="caution">
    <text evidence="14">The sequence shown here is derived from an EMBL/GenBank/DDBJ whole genome shotgun (WGS) entry which is preliminary data.</text>
</comment>
<keyword evidence="6" id="KW-0804">Transcription</keyword>
<evidence type="ECO:0000256" key="11">
    <source>
        <dbReference type="PROSITE-ProRule" id="PRU00089"/>
    </source>
</evidence>
<evidence type="ECO:0000313" key="15">
    <source>
        <dbReference type="Proteomes" id="UP000230233"/>
    </source>
</evidence>
<dbReference type="GO" id="GO:0043565">
    <property type="term" value="F:sequence-specific DNA binding"/>
    <property type="evidence" value="ECO:0007669"/>
    <property type="project" value="InterPro"/>
</dbReference>
<keyword evidence="5 11" id="KW-0238">DNA-binding</keyword>
<reference evidence="15" key="1">
    <citation type="submission" date="2017-10" db="EMBL/GenBank/DDBJ databases">
        <title>Rapid genome shrinkage in a self-fertile nematode reveals novel sperm competition proteins.</title>
        <authorList>
            <person name="Yin D."/>
            <person name="Schwarz E.M."/>
            <person name="Thomas C.G."/>
            <person name="Felde R.L."/>
            <person name="Korf I.F."/>
            <person name="Cutter A.D."/>
            <person name="Schartner C.M."/>
            <person name="Ralston E.J."/>
            <person name="Meyer B.J."/>
            <person name="Haag E.S."/>
        </authorList>
    </citation>
    <scope>NUCLEOTIDE SEQUENCE [LARGE SCALE GENOMIC DNA]</scope>
    <source>
        <strain evidence="15">JU1422</strain>
    </source>
</reference>
<dbReference type="PRINTS" id="PR00053">
    <property type="entry name" value="FORKHEAD"/>
</dbReference>
<gene>
    <name evidence="14" type="primary">Cnig_chr_IV.g12846</name>
    <name evidence="14" type="ORF">B9Z55_012846</name>
</gene>
<evidence type="ECO:0000256" key="2">
    <source>
        <dbReference type="ARBA" id="ARBA00004496"/>
    </source>
</evidence>
<dbReference type="Gene3D" id="1.10.10.10">
    <property type="entry name" value="Winged helix-like DNA-binding domain superfamily/Winged helix DNA-binding domain"/>
    <property type="match status" value="1"/>
</dbReference>
<keyword evidence="7 11" id="KW-0539">Nucleus</keyword>
<proteinExistence type="predicted"/>
<dbReference type="InterPro" id="IPR009057">
    <property type="entry name" value="Homeodomain-like_sf"/>
</dbReference>
<organism evidence="14 15">
    <name type="scientific">Caenorhabditis nigoni</name>
    <dbReference type="NCBI Taxonomy" id="1611254"/>
    <lineage>
        <taxon>Eukaryota</taxon>
        <taxon>Metazoa</taxon>
        <taxon>Ecdysozoa</taxon>
        <taxon>Nematoda</taxon>
        <taxon>Chromadorea</taxon>
        <taxon>Rhabditida</taxon>
        <taxon>Rhabditina</taxon>
        <taxon>Rhabditomorpha</taxon>
        <taxon>Rhabditoidea</taxon>
        <taxon>Rhabditidae</taxon>
        <taxon>Peloderinae</taxon>
        <taxon>Caenorhabditis</taxon>
    </lineage>
</organism>
<dbReference type="GO" id="GO:0003700">
    <property type="term" value="F:DNA-binding transcription factor activity"/>
    <property type="evidence" value="ECO:0007669"/>
    <property type="project" value="InterPro"/>
</dbReference>
<dbReference type="InterPro" id="IPR036390">
    <property type="entry name" value="WH_DNA-bd_sf"/>
</dbReference>
<dbReference type="InterPro" id="IPR001766">
    <property type="entry name" value="Fork_head_dom"/>
</dbReference>
<dbReference type="InterPro" id="IPR036397">
    <property type="entry name" value="RNaseH_sf"/>
</dbReference>
<comment type="subcellular location">
    <subcellularLocation>
        <location evidence="2">Cytoplasm</location>
    </subcellularLocation>
    <subcellularLocation>
        <location evidence="1 11">Nucleus</location>
    </subcellularLocation>
</comment>
<dbReference type="SMART" id="SM00339">
    <property type="entry name" value="FH"/>
    <property type="match status" value="1"/>
</dbReference>
<keyword evidence="3" id="KW-0963">Cytoplasm</keyword>
<dbReference type="STRING" id="1611254.A0A2G5TZ20"/>
<evidence type="ECO:0000256" key="5">
    <source>
        <dbReference type="ARBA" id="ARBA00023125"/>
    </source>
</evidence>
<evidence type="ECO:0000256" key="9">
    <source>
        <dbReference type="ARBA" id="ARBA00071285"/>
    </source>
</evidence>
<dbReference type="PANTHER" id="PTHR46068:SF1">
    <property type="entry name" value="TRANSPOSASE IS30-LIKE HTH DOMAIN-CONTAINING PROTEIN"/>
    <property type="match status" value="1"/>
</dbReference>
<dbReference type="EMBL" id="PDUG01000004">
    <property type="protein sequence ID" value="PIC32570.1"/>
    <property type="molecule type" value="Genomic_DNA"/>
</dbReference>
<accession>A0A2G5TZ20</accession>
<dbReference type="InterPro" id="IPR036388">
    <property type="entry name" value="WH-like_DNA-bd_sf"/>
</dbReference>
<dbReference type="SUPFAM" id="SSF46785">
    <property type="entry name" value="Winged helix' DNA-binding domain"/>
    <property type="match status" value="1"/>
</dbReference>
<feature type="DNA-binding region" description="Fork-head" evidence="11">
    <location>
        <begin position="386"/>
        <end position="478"/>
    </location>
</feature>
<feature type="region of interest" description="Disordered" evidence="12">
    <location>
        <begin position="480"/>
        <end position="501"/>
    </location>
</feature>
<evidence type="ECO:0000313" key="14">
    <source>
        <dbReference type="EMBL" id="PIC32570.1"/>
    </source>
</evidence>
<dbReference type="GO" id="GO:0005737">
    <property type="term" value="C:cytoplasm"/>
    <property type="evidence" value="ECO:0007669"/>
    <property type="project" value="UniProtKB-SubCell"/>
</dbReference>
<dbReference type="FunFam" id="1.10.10.10:FF:000946">
    <property type="entry name" value="ForKHead transcription factor family"/>
    <property type="match status" value="1"/>
</dbReference>
<dbReference type="InterPro" id="IPR030456">
    <property type="entry name" value="TF_fork_head_CS_2"/>
</dbReference>
<dbReference type="PANTHER" id="PTHR46068">
    <property type="entry name" value="PROTEIN CBG27172"/>
    <property type="match status" value="1"/>
</dbReference>
<comment type="function">
    <text evidence="8">Transcription factor. Plays a role in embryogenesis and later development, perhaps acting redundantly with forkhead protein fkh-2.</text>
</comment>
<dbReference type="CDD" id="cd00059">
    <property type="entry name" value="FH_FOX"/>
    <property type="match status" value="1"/>
</dbReference>
<dbReference type="PROSITE" id="PS00658">
    <property type="entry name" value="FORK_HEAD_2"/>
    <property type="match status" value="1"/>
</dbReference>
<evidence type="ECO:0000256" key="12">
    <source>
        <dbReference type="SAM" id="MobiDB-lite"/>
    </source>
</evidence>
<evidence type="ECO:0000256" key="7">
    <source>
        <dbReference type="ARBA" id="ARBA00023242"/>
    </source>
</evidence>
<dbReference type="Proteomes" id="UP000230233">
    <property type="component" value="Chromosome IV"/>
</dbReference>
<dbReference type="SUPFAM" id="SSF46689">
    <property type="entry name" value="Homeodomain-like"/>
    <property type="match status" value="1"/>
</dbReference>
<evidence type="ECO:0000256" key="8">
    <source>
        <dbReference type="ARBA" id="ARBA00056779"/>
    </source>
</evidence>
<evidence type="ECO:0000256" key="6">
    <source>
        <dbReference type="ARBA" id="ARBA00023163"/>
    </source>
</evidence>
<evidence type="ECO:0000259" key="13">
    <source>
        <dbReference type="PROSITE" id="PS50039"/>
    </source>
</evidence>
<evidence type="ECO:0000256" key="1">
    <source>
        <dbReference type="ARBA" id="ARBA00004123"/>
    </source>
</evidence>